<dbReference type="Pfam" id="PF13193">
    <property type="entry name" value="AMP-binding_C"/>
    <property type="match status" value="1"/>
</dbReference>
<dbReference type="Pfam" id="PF00501">
    <property type="entry name" value="AMP-binding"/>
    <property type="match status" value="1"/>
</dbReference>
<feature type="domain" description="AMP-binding enzyme C-terminal" evidence="3">
    <location>
        <begin position="430"/>
        <end position="502"/>
    </location>
</feature>
<dbReference type="PROSITE" id="PS00455">
    <property type="entry name" value="AMP_BINDING"/>
    <property type="match status" value="1"/>
</dbReference>
<dbReference type="Proteomes" id="UP001236585">
    <property type="component" value="Chromosome"/>
</dbReference>
<dbReference type="PANTHER" id="PTHR43767:SF10">
    <property type="entry name" value="SURFACTIN SYNTHASE SUBUNIT 1"/>
    <property type="match status" value="1"/>
</dbReference>
<dbReference type="InterPro" id="IPR042099">
    <property type="entry name" value="ANL_N_sf"/>
</dbReference>
<evidence type="ECO:0000256" key="1">
    <source>
        <dbReference type="SAM" id="MobiDB-lite"/>
    </source>
</evidence>
<feature type="domain" description="AMP-dependent synthetase/ligase" evidence="2">
    <location>
        <begin position="9"/>
        <end position="381"/>
    </location>
</feature>
<name>A0ABY8W166_9MYCO</name>
<proteinExistence type="predicted"/>
<dbReference type="InterPro" id="IPR020845">
    <property type="entry name" value="AMP-binding_CS"/>
</dbReference>
<dbReference type="InterPro" id="IPR050237">
    <property type="entry name" value="ATP-dep_AMP-bd_enzyme"/>
</dbReference>
<evidence type="ECO:0000259" key="2">
    <source>
        <dbReference type="Pfam" id="PF00501"/>
    </source>
</evidence>
<sequence length="514" mass="55286">MTTVGEILRAQAESRGDHPLLVCESERVSYAEAQRRSARLSRGLIALGVGKETHVGVLYPNGVAFVVTMLAAARIGAVVVPYSTFGTGRELRAQLVDSDTEVLLAAPSFRSHDYVRRVAEVLPGCAVDSDDRLFSTAAPQLRHVIFDLTRLDRLADTVDRALLAAMEDDVDGSDPLSIVYTSGTSSTPKGVVHTQASLLDHQRNLNAVRTLTATDTLFCNSPFFWIGGLGFALLATMIAGATLVCSTGEDPGRTLDLIEAEKPTITNGFAAGITALTRHPSFVDRDLSSMRRGNLYPIMDPAARPADPELRHNMLGLTEAGSVALLSGDETDQPEHRRGSFGRPAPGVQVKIADPQTGSPVDDGERGELCIRGACLMDRYYRRGREECFDADGWFHTGDLAATDTDGFIYYLGRRGSMIKTAGANVSPTEVEKAIVDVTHGATAFVFGIPDPERGQVVVAVVAGGELDATALRRGLAAQLSAYKIPRRFAFIPEVPLLASGKPDVRRMRSMFDA</sequence>
<accession>A0ABY8W166</accession>
<gene>
    <name evidence="4" type="ORF">PT015_09450</name>
</gene>
<dbReference type="InterPro" id="IPR045851">
    <property type="entry name" value="AMP-bd_C_sf"/>
</dbReference>
<dbReference type="SUPFAM" id="SSF56801">
    <property type="entry name" value="Acetyl-CoA synthetase-like"/>
    <property type="match status" value="1"/>
</dbReference>
<evidence type="ECO:0000313" key="5">
    <source>
        <dbReference type="Proteomes" id="UP001236585"/>
    </source>
</evidence>
<dbReference type="InterPro" id="IPR000873">
    <property type="entry name" value="AMP-dep_synth/lig_dom"/>
</dbReference>
<organism evidence="4 5">
    <name type="scientific">Candidatus Mycobacterium wuenschmannii</name>
    <dbReference type="NCBI Taxonomy" id="3027808"/>
    <lineage>
        <taxon>Bacteria</taxon>
        <taxon>Bacillati</taxon>
        <taxon>Actinomycetota</taxon>
        <taxon>Actinomycetes</taxon>
        <taxon>Mycobacteriales</taxon>
        <taxon>Mycobacteriaceae</taxon>
        <taxon>Mycobacterium</taxon>
    </lineage>
</organism>
<dbReference type="Gene3D" id="3.30.300.30">
    <property type="match status" value="1"/>
</dbReference>
<dbReference type="CDD" id="cd04433">
    <property type="entry name" value="AFD_class_I"/>
    <property type="match status" value="1"/>
</dbReference>
<evidence type="ECO:0000259" key="3">
    <source>
        <dbReference type="Pfam" id="PF13193"/>
    </source>
</evidence>
<dbReference type="InterPro" id="IPR025110">
    <property type="entry name" value="AMP-bd_C"/>
</dbReference>
<dbReference type="EMBL" id="CP126981">
    <property type="protein sequence ID" value="WIM89628.1"/>
    <property type="molecule type" value="Genomic_DNA"/>
</dbReference>
<dbReference type="RefSeq" id="WP_285190363.1">
    <property type="nucleotide sequence ID" value="NZ_CP126981.1"/>
</dbReference>
<reference evidence="4 5" key="1">
    <citation type="journal article" date="2023" name="Microbiol. Resour. Announc.">
        <title>Complete Genome Sequence of Mycobacterium wuenschmanii, a novel Nontuberculous Mycobacterium Isolated from a captive population of Amazon Milk Frogs.</title>
        <authorList>
            <person name="Hicks J."/>
            <person name="Zeineldin M."/>
            <person name="Ward H."/>
            <person name="Wuenschmann A."/>
            <person name="Camp P."/>
            <person name="Farrell D."/>
            <person name="Lehman K."/>
            <person name="Thacker T."/>
            <person name="Cuthbert E."/>
        </authorList>
    </citation>
    <scope>NUCLEOTIDE SEQUENCE [LARGE SCALE GENOMIC DNA]</scope>
    <source>
        <strain evidence="4 5">Wuenschmanii</strain>
    </source>
</reference>
<dbReference type="Gene3D" id="3.40.50.12780">
    <property type="entry name" value="N-terminal domain of ligase-like"/>
    <property type="match status" value="1"/>
</dbReference>
<evidence type="ECO:0000313" key="4">
    <source>
        <dbReference type="EMBL" id="WIM89628.1"/>
    </source>
</evidence>
<feature type="region of interest" description="Disordered" evidence="1">
    <location>
        <begin position="329"/>
        <end position="365"/>
    </location>
</feature>
<protein>
    <submittedName>
        <fullName evidence="4">Class I adenylate-forming enzyme family protein</fullName>
    </submittedName>
</protein>
<dbReference type="PANTHER" id="PTHR43767">
    <property type="entry name" value="LONG-CHAIN-FATTY-ACID--COA LIGASE"/>
    <property type="match status" value="1"/>
</dbReference>
<keyword evidence="5" id="KW-1185">Reference proteome</keyword>